<protein>
    <recommendedName>
        <fullName evidence="5">Mid2 domain-containing protein</fullName>
    </recommendedName>
</protein>
<evidence type="ECO:0008006" key="5">
    <source>
        <dbReference type="Google" id="ProtNLM"/>
    </source>
</evidence>
<proteinExistence type="predicted"/>
<feature type="region of interest" description="Disordered" evidence="1">
    <location>
        <begin position="160"/>
        <end position="201"/>
    </location>
</feature>
<evidence type="ECO:0000313" key="4">
    <source>
        <dbReference type="Proteomes" id="UP001600888"/>
    </source>
</evidence>
<dbReference type="Proteomes" id="UP001600888">
    <property type="component" value="Unassembled WGS sequence"/>
</dbReference>
<feature type="compositionally biased region" description="Basic and acidic residues" evidence="1">
    <location>
        <begin position="269"/>
        <end position="280"/>
    </location>
</feature>
<feature type="transmembrane region" description="Helical" evidence="2">
    <location>
        <begin position="210"/>
        <end position="231"/>
    </location>
</feature>
<feature type="region of interest" description="Disordered" evidence="1">
    <location>
        <begin position="1"/>
        <end position="113"/>
    </location>
</feature>
<feature type="compositionally biased region" description="Basic and acidic residues" evidence="1">
    <location>
        <begin position="10"/>
        <end position="42"/>
    </location>
</feature>
<organism evidence="3 4">
    <name type="scientific">Diaporthe vaccinii</name>
    <dbReference type="NCBI Taxonomy" id="105482"/>
    <lineage>
        <taxon>Eukaryota</taxon>
        <taxon>Fungi</taxon>
        <taxon>Dikarya</taxon>
        <taxon>Ascomycota</taxon>
        <taxon>Pezizomycotina</taxon>
        <taxon>Sordariomycetes</taxon>
        <taxon>Sordariomycetidae</taxon>
        <taxon>Diaporthales</taxon>
        <taxon>Diaporthaceae</taxon>
        <taxon>Diaporthe</taxon>
        <taxon>Diaporthe eres species complex</taxon>
    </lineage>
</organism>
<keyword evidence="4" id="KW-1185">Reference proteome</keyword>
<comment type="caution">
    <text evidence="3">The sequence shown here is derived from an EMBL/GenBank/DDBJ whole genome shotgun (WGS) entry which is preliminary data.</text>
</comment>
<keyword evidence="2" id="KW-0812">Transmembrane</keyword>
<keyword evidence="2" id="KW-0472">Membrane</keyword>
<reference evidence="3 4" key="1">
    <citation type="submission" date="2024-03" db="EMBL/GenBank/DDBJ databases">
        <title>A high-quality draft genome sequence of Diaporthe vaccinii, a causative agent of upright dieback and viscid rot disease in cranberry plants.</title>
        <authorList>
            <person name="Sarrasin M."/>
            <person name="Lang B.F."/>
            <person name="Burger G."/>
        </authorList>
    </citation>
    <scope>NUCLEOTIDE SEQUENCE [LARGE SCALE GENOMIC DNA]</scope>
    <source>
        <strain evidence="3 4">IS7</strain>
    </source>
</reference>
<dbReference type="EMBL" id="JBAWTH010000129">
    <property type="protein sequence ID" value="KAL2275627.1"/>
    <property type="molecule type" value="Genomic_DNA"/>
</dbReference>
<accession>A0ABR4DZM8</accession>
<name>A0ABR4DZM8_9PEZI</name>
<evidence type="ECO:0000256" key="2">
    <source>
        <dbReference type="SAM" id="Phobius"/>
    </source>
</evidence>
<sequence length="368" mass="38368">MGWLHYWMARKTDPRDGPQYRVASDDIHDGFPAVELRDDRGNRRGNGGNGNRHNGGRRGDSAEEQGGDRGKGKGGDGDNNKNNDNKDDGGKKKPSDSSKSTEPPSSVTTTVVSVEPPTTVTISSATLSSILITPTEISTMTTQTEGSAAPTSFTISITTSVPASSSSPMVTSSSTSVIPTTVLPTPPSTSTSPGSTGAISSSELSTGAKAGIAIAALSAFALVLGALYICWRRGSSRTRRPIGIQPETSGAQGSLAQGAVSMAQTGRRSVQDDTGAKKAVDTSSWRTWHPYRPPSAQSNTEATAADLLEPPAPAFSRSTQDARRTLNTWETSSEPDSSAADRFSATALATYLSPAPTRPRRIGGEAQV</sequence>
<gene>
    <name evidence="3" type="ORF">FJTKL_01694</name>
</gene>
<evidence type="ECO:0000256" key="1">
    <source>
        <dbReference type="SAM" id="MobiDB-lite"/>
    </source>
</evidence>
<feature type="compositionally biased region" description="Polar residues" evidence="1">
    <location>
        <begin position="246"/>
        <end position="255"/>
    </location>
</feature>
<feature type="region of interest" description="Disordered" evidence="1">
    <location>
        <begin position="239"/>
        <end position="340"/>
    </location>
</feature>
<evidence type="ECO:0000313" key="3">
    <source>
        <dbReference type="EMBL" id="KAL2275627.1"/>
    </source>
</evidence>
<feature type="compositionally biased region" description="Low complexity" evidence="1">
    <location>
        <begin position="97"/>
        <end position="113"/>
    </location>
</feature>
<feature type="compositionally biased region" description="Basic and acidic residues" evidence="1">
    <location>
        <begin position="57"/>
        <end position="96"/>
    </location>
</feature>
<keyword evidence="2" id="KW-1133">Transmembrane helix</keyword>
<feature type="compositionally biased region" description="Polar residues" evidence="1">
    <location>
        <begin position="325"/>
        <end position="336"/>
    </location>
</feature>